<dbReference type="Gene3D" id="3.80.10.10">
    <property type="entry name" value="Ribonuclease Inhibitor"/>
    <property type="match status" value="2"/>
</dbReference>
<protein>
    <submittedName>
        <fullName evidence="13">Receptor-like protein EIX1</fullName>
    </submittedName>
</protein>
<sequence>MAAVLLWFLYAITLTLSSCMGYKHMNVLCNGKDEHELLVFKQSIKDPLKWLSSWSTEEDCCNWTGVQCDNITGRVSKLDLHCPLGDVQCLEGEINFSILFKLEFLSFLDLSFNNFKTINFPPIHSVNFSNLLYLDLSMNYNLHMENLGWLSCLSSLKYLNLSGIFLKNETLWLQQMTMLPSLMELRLSGCSLNGDNLSPGYVNFTSLVVLDVFNNSFHSEIPKWLFNLQHLRSLILGSNCLKGDIPKWMGQYTCLKQLDLSNNSLSGPIPSTFGNLSSLKSLDVSFNYLNGNLPRDIWKLSKLEVLSIEYNSFSGIISELSFTNLSNLKSLSLDSSDFIFDLGSHWQPAFQLEKISMSYCNVGPMFPSWLYSQRSLSYLDISSSGLSFNVHEDLNFWSFVAQIDNLFLSHNSISGDISTTLINNTRIDLKWNNFNGKLPHLSPKVIFFDIFNNSFSGPIFPFLCQSMTREHHLAVLDMSHNLLSGELPNCWMKWRSLIHVNLGSNNLFGKIPDSIGSLTQLQTLRVRNNRLFGNIPTSLKSCKELWYLDLGLNEFTGNIPTCT</sequence>
<dbReference type="OrthoDB" id="1600340at2759"/>
<keyword evidence="9" id="KW-0325">Glycoprotein</keyword>
<evidence type="ECO:0000256" key="8">
    <source>
        <dbReference type="ARBA" id="ARBA00023170"/>
    </source>
</evidence>
<dbReference type="InterPro" id="IPR032675">
    <property type="entry name" value="LRR_dom_sf"/>
</dbReference>
<dbReference type="InterPro" id="IPR001611">
    <property type="entry name" value="Leu-rich_rpt"/>
</dbReference>
<dbReference type="Pfam" id="PF13855">
    <property type="entry name" value="LRR_8"/>
    <property type="match status" value="1"/>
</dbReference>
<keyword evidence="5" id="KW-0677">Repeat</keyword>
<gene>
    <name evidence="13" type="primary">LOC113850674</name>
</gene>
<dbReference type="GO" id="GO:0016020">
    <property type="term" value="C:membrane"/>
    <property type="evidence" value="ECO:0007669"/>
    <property type="project" value="UniProtKB-SubCell"/>
</dbReference>
<dbReference type="GeneID" id="113850674"/>
<evidence type="ECO:0000256" key="6">
    <source>
        <dbReference type="ARBA" id="ARBA00022989"/>
    </source>
</evidence>
<dbReference type="PANTHER" id="PTHR48063:SF98">
    <property type="entry name" value="LRR RECEPTOR-LIKE SERINE_THREONINE-PROTEIN KINASE FLS2"/>
    <property type="match status" value="1"/>
</dbReference>
<evidence type="ECO:0000256" key="5">
    <source>
        <dbReference type="ARBA" id="ARBA00022737"/>
    </source>
</evidence>
<dbReference type="RefSeq" id="XP_027337042.1">
    <property type="nucleotide sequence ID" value="XM_027481241.1"/>
</dbReference>
<dbReference type="PRINTS" id="PR00019">
    <property type="entry name" value="LEURICHRPT"/>
</dbReference>
<dbReference type="Pfam" id="PF00560">
    <property type="entry name" value="LRR_1"/>
    <property type="match status" value="4"/>
</dbReference>
<evidence type="ECO:0000259" key="11">
    <source>
        <dbReference type="Pfam" id="PF08263"/>
    </source>
</evidence>
<evidence type="ECO:0000256" key="10">
    <source>
        <dbReference type="SAM" id="SignalP"/>
    </source>
</evidence>
<keyword evidence="12" id="KW-1185">Reference proteome</keyword>
<accession>A0A8B8JZU7</accession>
<evidence type="ECO:0000256" key="7">
    <source>
        <dbReference type="ARBA" id="ARBA00023136"/>
    </source>
</evidence>
<keyword evidence="4 10" id="KW-0732">Signal</keyword>
<feature type="domain" description="Leucine-rich repeat-containing N-terminal plant-type" evidence="11">
    <location>
        <begin position="33"/>
        <end position="69"/>
    </location>
</feature>
<keyword evidence="7" id="KW-0472">Membrane</keyword>
<proteinExistence type="predicted"/>
<keyword evidence="2" id="KW-0433">Leucine-rich repeat</keyword>
<evidence type="ECO:0000256" key="3">
    <source>
        <dbReference type="ARBA" id="ARBA00022692"/>
    </source>
</evidence>
<reference evidence="12" key="1">
    <citation type="journal article" date="2019" name="Toxins">
        <title>Detection of Abrin-Like and Prepropulchellin-Like Toxin Genes and Transcripts Using Whole Genome Sequencing and Full-Length Transcript Sequencing of Abrus precatorius.</title>
        <authorList>
            <person name="Hovde B.T."/>
            <person name="Daligault H.E."/>
            <person name="Hanschen E.R."/>
            <person name="Kunde Y.A."/>
            <person name="Johnson M.B."/>
            <person name="Starkenburg S.R."/>
            <person name="Johnson S.L."/>
        </authorList>
    </citation>
    <scope>NUCLEOTIDE SEQUENCE [LARGE SCALE GENOMIC DNA]</scope>
</reference>
<evidence type="ECO:0000256" key="2">
    <source>
        <dbReference type="ARBA" id="ARBA00022614"/>
    </source>
</evidence>
<dbReference type="SUPFAM" id="SSF52058">
    <property type="entry name" value="L domain-like"/>
    <property type="match status" value="2"/>
</dbReference>
<dbReference type="Proteomes" id="UP000694853">
    <property type="component" value="Unplaced"/>
</dbReference>
<evidence type="ECO:0000313" key="13">
    <source>
        <dbReference type="RefSeq" id="XP_027337042.1"/>
    </source>
</evidence>
<evidence type="ECO:0000256" key="9">
    <source>
        <dbReference type="ARBA" id="ARBA00023180"/>
    </source>
</evidence>
<dbReference type="FunFam" id="3.80.10.10:FF:000095">
    <property type="entry name" value="LRR receptor-like serine/threonine-protein kinase GSO1"/>
    <property type="match status" value="1"/>
</dbReference>
<keyword evidence="3" id="KW-0812">Transmembrane</keyword>
<evidence type="ECO:0000256" key="4">
    <source>
        <dbReference type="ARBA" id="ARBA00022729"/>
    </source>
</evidence>
<dbReference type="InterPro" id="IPR013210">
    <property type="entry name" value="LRR_N_plant-typ"/>
</dbReference>
<keyword evidence="8" id="KW-0675">Receptor</keyword>
<name>A0A8B8JZU7_ABRPR</name>
<dbReference type="PANTHER" id="PTHR48063">
    <property type="entry name" value="LRR RECEPTOR-LIKE KINASE"/>
    <property type="match status" value="1"/>
</dbReference>
<dbReference type="FunFam" id="3.80.10.10:FF:000041">
    <property type="entry name" value="LRR receptor-like serine/threonine-protein kinase ERECTA"/>
    <property type="match status" value="1"/>
</dbReference>
<organism evidence="12 13">
    <name type="scientific">Abrus precatorius</name>
    <name type="common">Indian licorice</name>
    <name type="synonym">Glycine abrus</name>
    <dbReference type="NCBI Taxonomy" id="3816"/>
    <lineage>
        <taxon>Eukaryota</taxon>
        <taxon>Viridiplantae</taxon>
        <taxon>Streptophyta</taxon>
        <taxon>Embryophyta</taxon>
        <taxon>Tracheophyta</taxon>
        <taxon>Spermatophyta</taxon>
        <taxon>Magnoliopsida</taxon>
        <taxon>eudicotyledons</taxon>
        <taxon>Gunneridae</taxon>
        <taxon>Pentapetalae</taxon>
        <taxon>rosids</taxon>
        <taxon>fabids</taxon>
        <taxon>Fabales</taxon>
        <taxon>Fabaceae</taxon>
        <taxon>Papilionoideae</taxon>
        <taxon>50 kb inversion clade</taxon>
        <taxon>NPAAA clade</taxon>
        <taxon>indigoferoid/millettioid clade</taxon>
        <taxon>Abreae</taxon>
        <taxon>Abrus</taxon>
    </lineage>
</organism>
<reference evidence="13" key="2">
    <citation type="submission" date="2025-08" db="UniProtKB">
        <authorList>
            <consortium name="RefSeq"/>
        </authorList>
    </citation>
    <scope>IDENTIFICATION</scope>
    <source>
        <tissue evidence="13">Young leaves</tissue>
    </source>
</reference>
<dbReference type="Pfam" id="PF08263">
    <property type="entry name" value="LRRNT_2"/>
    <property type="match status" value="1"/>
</dbReference>
<evidence type="ECO:0000256" key="1">
    <source>
        <dbReference type="ARBA" id="ARBA00004479"/>
    </source>
</evidence>
<comment type="subcellular location">
    <subcellularLocation>
        <location evidence="1">Membrane</location>
        <topology evidence="1">Single-pass type I membrane protein</topology>
    </subcellularLocation>
</comment>
<evidence type="ECO:0000313" key="12">
    <source>
        <dbReference type="Proteomes" id="UP000694853"/>
    </source>
</evidence>
<keyword evidence="6" id="KW-1133">Transmembrane helix</keyword>
<dbReference type="KEGG" id="aprc:113850674"/>
<feature type="chain" id="PRO_5034858833" evidence="10">
    <location>
        <begin position="18"/>
        <end position="563"/>
    </location>
</feature>
<feature type="signal peptide" evidence="10">
    <location>
        <begin position="1"/>
        <end position="17"/>
    </location>
</feature>
<dbReference type="AlphaFoldDB" id="A0A8B8JZU7"/>
<dbReference type="InterPro" id="IPR046956">
    <property type="entry name" value="RLP23-like"/>
</dbReference>